<dbReference type="Gene3D" id="3.40.50.2000">
    <property type="entry name" value="Glycogen Phosphorylase B"/>
    <property type="match status" value="2"/>
</dbReference>
<evidence type="ECO:0000256" key="2">
    <source>
        <dbReference type="SAM" id="SignalP"/>
    </source>
</evidence>
<dbReference type="SUPFAM" id="SSF53756">
    <property type="entry name" value="UDP-Glycosyltransferase/glycogen phosphorylase"/>
    <property type="match status" value="1"/>
</dbReference>
<dbReference type="Proteomes" id="UP000030762">
    <property type="component" value="Unassembled WGS sequence"/>
</dbReference>
<dbReference type="GeneID" id="19957620"/>
<feature type="chain" id="PRO_5004583796" description="Glycosyl transferase family 1 domain-containing protein" evidence="2">
    <location>
        <begin position="19"/>
        <end position="528"/>
    </location>
</feature>
<dbReference type="PANTHER" id="PTHR45947:SF3">
    <property type="entry name" value="SULFOQUINOVOSYL TRANSFERASE SQD2"/>
    <property type="match status" value="1"/>
</dbReference>
<keyword evidence="2" id="KW-0732">Signal</keyword>
<dbReference type="VEuPathDB" id="FungiDB:SDRG_16893"/>
<keyword evidence="1" id="KW-0328">Glycosyltransferase</keyword>
<evidence type="ECO:0000313" key="5">
    <source>
        <dbReference type="Proteomes" id="UP000030762"/>
    </source>
</evidence>
<accession>T0R6V0</accession>
<protein>
    <recommendedName>
        <fullName evidence="3">Glycosyl transferase family 1 domain-containing protein</fullName>
    </recommendedName>
</protein>
<evidence type="ECO:0000313" key="4">
    <source>
        <dbReference type="EMBL" id="EQC25222.1"/>
    </source>
</evidence>
<dbReference type="EMBL" id="JH767292">
    <property type="protein sequence ID" value="EQC25222.1"/>
    <property type="molecule type" value="Genomic_DNA"/>
</dbReference>
<dbReference type="InterPro" id="IPR050194">
    <property type="entry name" value="Glycosyltransferase_grp1"/>
</dbReference>
<dbReference type="InParanoid" id="T0R6V0"/>
<dbReference type="eggNOG" id="ENOG502SDTJ">
    <property type="taxonomic scope" value="Eukaryota"/>
</dbReference>
<gene>
    <name evidence="4" type="ORF">SDRG_16893</name>
</gene>
<dbReference type="GO" id="GO:0016757">
    <property type="term" value="F:glycosyltransferase activity"/>
    <property type="evidence" value="ECO:0007669"/>
    <property type="project" value="UniProtKB-KW"/>
</dbReference>
<dbReference type="RefSeq" id="XP_008621339.1">
    <property type="nucleotide sequence ID" value="XM_008623117.1"/>
</dbReference>
<dbReference type="STRING" id="1156394.T0R6V0"/>
<evidence type="ECO:0000259" key="3">
    <source>
        <dbReference type="Pfam" id="PF00534"/>
    </source>
</evidence>
<name>T0R6V0_SAPDV</name>
<feature type="domain" description="Glycosyl transferase family 1" evidence="3">
    <location>
        <begin position="347"/>
        <end position="495"/>
    </location>
</feature>
<keyword evidence="5" id="KW-1185">Reference proteome</keyword>
<dbReference type="InterPro" id="IPR001296">
    <property type="entry name" value="Glyco_trans_1"/>
</dbReference>
<keyword evidence="1" id="KW-0808">Transferase</keyword>
<organism evidence="4 5">
    <name type="scientific">Saprolegnia diclina (strain VS20)</name>
    <dbReference type="NCBI Taxonomy" id="1156394"/>
    <lineage>
        <taxon>Eukaryota</taxon>
        <taxon>Sar</taxon>
        <taxon>Stramenopiles</taxon>
        <taxon>Oomycota</taxon>
        <taxon>Saprolegniomycetes</taxon>
        <taxon>Saprolegniales</taxon>
        <taxon>Saprolegniaceae</taxon>
        <taxon>Saprolegnia</taxon>
    </lineage>
</organism>
<dbReference type="AlphaFoldDB" id="T0R6V0"/>
<evidence type="ECO:0000256" key="1">
    <source>
        <dbReference type="ARBA" id="ARBA00022676"/>
    </source>
</evidence>
<dbReference type="PANTHER" id="PTHR45947">
    <property type="entry name" value="SULFOQUINOVOSYL TRANSFERASE SQD2"/>
    <property type="match status" value="1"/>
</dbReference>
<proteinExistence type="predicted"/>
<dbReference type="OMA" id="REFREMH"/>
<dbReference type="Pfam" id="PF00534">
    <property type="entry name" value="Glycos_transf_1"/>
    <property type="match status" value="1"/>
</dbReference>
<feature type="signal peptide" evidence="2">
    <location>
        <begin position="1"/>
        <end position="18"/>
    </location>
</feature>
<sequence length="528" mass="57814">MRGLHLLLAGLYVALVQSENLTAAVRFLWPPTGHLEPSSTLLVRFDVPVRADGYIALSSTKLKGLLQAQPDAIVLQDIEPGTHVVEAQVHDKNHALLGPPAVLRIERVLSKDEADAQRSRSTKPRVWLTALPAVAGRRPRRRTLCFVGTNGQFDGQRQLWLHLIQGLARHPSVTYAFHMIRLEDASTRFDPFADIGVPVTYAPMQVSMEEAATYQLTTNTTMESIADYVLNGKPDAPAHIPRLWSTFLRTFAPCHGGILVIANSRDHGDRVLALVAKHVGARGVLFDLSSVFPVANTVDALIGPSSYTLEHDSVTRSITARHRHVIPPGIDANVFAPAPQRKTNSCLVVGFLGRIAPEKSLGLLARAAELLATRRDLCLVFRWVGEGPHAVYYAHYPVELVGGIYNETALVHELQSWDLAVHPGLQETFGIANIEVMAVGLPLVCFGVAGTTEYIRHNENAWVVDDICPEALAAGIEVLARDSDLRQRLGRGARTTVEKQFTWSATVAAYDEVFGRLMSAPRGQAVIK</sequence>
<reference evidence="4 5" key="1">
    <citation type="submission" date="2012-04" db="EMBL/GenBank/DDBJ databases">
        <title>The Genome Sequence of Saprolegnia declina VS20.</title>
        <authorList>
            <consortium name="The Broad Institute Genome Sequencing Platform"/>
            <person name="Russ C."/>
            <person name="Nusbaum C."/>
            <person name="Tyler B."/>
            <person name="van West P."/>
            <person name="Dieguez-Uribeondo J."/>
            <person name="de Bruijn I."/>
            <person name="Tripathy S."/>
            <person name="Jiang R."/>
            <person name="Young S.K."/>
            <person name="Zeng Q."/>
            <person name="Gargeya S."/>
            <person name="Fitzgerald M."/>
            <person name="Haas B."/>
            <person name="Abouelleil A."/>
            <person name="Alvarado L."/>
            <person name="Arachchi H.M."/>
            <person name="Berlin A."/>
            <person name="Chapman S.B."/>
            <person name="Goldberg J."/>
            <person name="Griggs A."/>
            <person name="Gujja S."/>
            <person name="Hansen M."/>
            <person name="Howarth C."/>
            <person name="Imamovic A."/>
            <person name="Larimer J."/>
            <person name="McCowen C."/>
            <person name="Montmayeur A."/>
            <person name="Murphy C."/>
            <person name="Neiman D."/>
            <person name="Pearson M."/>
            <person name="Priest M."/>
            <person name="Roberts A."/>
            <person name="Saif S."/>
            <person name="Shea T."/>
            <person name="Sisk P."/>
            <person name="Sykes S."/>
            <person name="Wortman J."/>
            <person name="Nusbaum C."/>
            <person name="Birren B."/>
        </authorList>
    </citation>
    <scope>NUCLEOTIDE SEQUENCE [LARGE SCALE GENOMIC DNA]</scope>
    <source>
        <strain evidence="4 5">VS20</strain>
    </source>
</reference>
<dbReference type="OrthoDB" id="72938at2759"/>
<dbReference type="CDD" id="cd03801">
    <property type="entry name" value="GT4_PimA-like"/>
    <property type="match status" value="1"/>
</dbReference>